<reference evidence="1" key="1">
    <citation type="submission" date="2022-07" db="EMBL/GenBank/DDBJ databases">
        <title>Genome Sequence of Phlebia brevispora.</title>
        <authorList>
            <person name="Buettner E."/>
        </authorList>
    </citation>
    <scope>NUCLEOTIDE SEQUENCE</scope>
    <source>
        <strain evidence="1">MPL23</strain>
    </source>
</reference>
<name>A0ACC1SCL6_9APHY</name>
<proteinExistence type="predicted"/>
<accession>A0ACC1SCL6</accession>
<evidence type="ECO:0000313" key="1">
    <source>
        <dbReference type="EMBL" id="KAJ3536860.1"/>
    </source>
</evidence>
<dbReference type="Proteomes" id="UP001148662">
    <property type="component" value="Unassembled WGS sequence"/>
</dbReference>
<dbReference type="EMBL" id="JANHOG010001451">
    <property type="protein sequence ID" value="KAJ3536860.1"/>
    <property type="molecule type" value="Genomic_DNA"/>
</dbReference>
<keyword evidence="2" id="KW-1185">Reference proteome</keyword>
<evidence type="ECO:0000313" key="2">
    <source>
        <dbReference type="Proteomes" id="UP001148662"/>
    </source>
</evidence>
<gene>
    <name evidence="1" type="ORF">NM688_g6777</name>
</gene>
<comment type="caution">
    <text evidence="1">The sequence shown here is derived from an EMBL/GenBank/DDBJ whole genome shotgun (WGS) entry which is preliminary data.</text>
</comment>
<organism evidence="1 2">
    <name type="scientific">Phlebia brevispora</name>
    <dbReference type="NCBI Taxonomy" id="194682"/>
    <lineage>
        <taxon>Eukaryota</taxon>
        <taxon>Fungi</taxon>
        <taxon>Dikarya</taxon>
        <taxon>Basidiomycota</taxon>
        <taxon>Agaricomycotina</taxon>
        <taxon>Agaricomycetes</taxon>
        <taxon>Polyporales</taxon>
        <taxon>Meruliaceae</taxon>
        <taxon>Phlebia</taxon>
    </lineage>
</organism>
<sequence length="304" mass="33758">MPVVIPSPKWSLAALVGEAITYGMNTVLFGFSVFFLITRRERSTGTAILGLMTVLMFSMSTLHFSLTAYYSFASLSASMVALEPTDMTWPGSCPIYVPVLLQIINVSIVKVASVRMFLSMDRHRGRFKNAHSLGCTRGRGYDAQSPRSGKSRHAMVGPVYRFRHLDKTLWAVMLILFRYMMYRRDVISVLGKQNARSTGILVLLIESGALYCCTLIIYAGVSISGNAAEPVILQIMAQFTAIYPTLIIVLVCLKLTQRDAMDNLQFAMHPLLLSRGSESRSCSNTTEQYLATISQVDRPIVSQL</sequence>
<protein>
    <submittedName>
        <fullName evidence="1">Uncharacterized protein</fullName>
    </submittedName>
</protein>